<dbReference type="KEGG" id="mpp:MICPUCDRAFT_59618"/>
<feature type="region of interest" description="Disordered" evidence="6">
    <location>
        <begin position="79"/>
        <end position="99"/>
    </location>
</feature>
<name>C1MW42_MICPC</name>
<feature type="compositionally biased region" description="Pro residues" evidence="6">
    <location>
        <begin position="734"/>
        <end position="745"/>
    </location>
</feature>
<dbReference type="InterPro" id="IPR006968">
    <property type="entry name" value="RUS_fam"/>
</dbReference>
<keyword evidence="5 7" id="KW-0472">Membrane</keyword>
<evidence type="ECO:0000256" key="4">
    <source>
        <dbReference type="ARBA" id="ARBA00022989"/>
    </source>
</evidence>
<evidence type="ECO:0000256" key="6">
    <source>
        <dbReference type="SAM" id="MobiDB-lite"/>
    </source>
</evidence>
<gene>
    <name evidence="10" type="ORF">MICPUCDRAFT_59618</name>
</gene>
<dbReference type="AlphaFoldDB" id="C1MW42"/>
<reference evidence="10 11" key="1">
    <citation type="journal article" date="2009" name="Science">
        <title>Green evolution and dynamic adaptations revealed by genomes of the marine picoeukaryotes Micromonas.</title>
        <authorList>
            <person name="Worden A.Z."/>
            <person name="Lee J.H."/>
            <person name="Mock T."/>
            <person name="Rouze P."/>
            <person name="Simmons M.P."/>
            <person name="Aerts A.L."/>
            <person name="Allen A.E."/>
            <person name="Cuvelier M.L."/>
            <person name="Derelle E."/>
            <person name="Everett M.V."/>
            <person name="Foulon E."/>
            <person name="Grimwood J."/>
            <person name="Gundlach H."/>
            <person name="Henrissat B."/>
            <person name="Napoli C."/>
            <person name="McDonald S.M."/>
            <person name="Parker M.S."/>
            <person name="Rombauts S."/>
            <person name="Salamov A."/>
            <person name="Von Dassow P."/>
            <person name="Badger J.H."/>
            <person name="Coutinho P.M."/>
            <person name="Demir E."/>
            <person name="Dubchak I."/>
            <person name="Gentemann C."/>
            <person name="Eikrem W."/>
            <person name="Gready J.E."/>
            <person name="John U."/>
            <person name="Lanier W."/>
            <person name="Lindquist E.A."/>
            <person name="Lucas S."/>
            <person name="Mayer K.F."/>
            <person name="Moreau H."/>
            <person name="Not F."/>
            <person name="Otillar R."/>
            <person name="Panaud O."/>
            <person name="Pangilinan J."/>
            <person name="Paulsen I."/>
            <person name="Piegu B."/>
            <person name="Poliakov A."/>
            <person name="Robbens S."/>
            <person name="Schmutz J."/>
            <person name="Toulza E."/>
            <person name="Wyss T."/>
            <person name="Zelensky A."/>
            <person name="Zhou K."/>
            <person name="Armbrust E.V."/>
            <person name="Bhattacharya D."/>
            <person name="Goodenough U.W."/>
            <person name="Van de Peer Y."/>
            <person name="Grigoriev I.V."/>
        </authorList>
    </citation>
    <scope>NUCLEOTIDE SEQUENCE [LARGE SCALE GENOMIC DNA]</scope>
    <source>
        <strain evidence="10 11">CCMP1545</strain>
    </source>
</reference>
<dbReference type="InterPro" id="IPR055412">
    <property type="entry name" value="UVB_sens_C"/>
</dbReference>
<dbReference type="OrthoDB" id="364779at2759"/>
<dbReference type="GeneID" id="9685297"/>
<evidence type="ECO:0000313" key="11">
    <source>
        <dbReference type="Proteomes" id="UP000001876"/>
    </source>
</evidence>
<protein>
    <submittedName>
        <fullName evidence="10">Predicted protein</fullName>
    </submittedName>
</protein>
<keyword evidence="4 7" id="KW-1133">Transmembrane helix</keyword>
<evidence type="ECO:0000256" key="3">
    <source>
        <dbReference type="ARBA" id="ARBA00022692"/>
    </source>
</evidence>
<keyword evidence="11" id="KW-1185">Reference proteome</keyword>
<dbReference type="Proteomes" id="UP000001876">
    <property type="component" value="Unassembled WGS sequence"/>
</dbReference>
<dbReference type="Pfam" id="PF04884">
    <property type="entry name" value="UVB_sens_prot"/>
    <property type="match status" value="2"/>
</dbReference>
<evidence type="ECO:0000259" key="8">
    <source>
        <dbReference type="Pfam" id="PF04884"/>
    </source>
</evidence>
<evidence type="ECO:0000313" key="10">
    <source>
        <dbReference type="EMBL" id="EEH56103.1"/>
    </source>
</evidence>
<feature type="region of interest" description="Disordered" evidence="6">
    <location>
        <begin position="733"/>
        <end position="764"/>
    </location>
</feature>
<feature type="domain" description="Root UVB sensitive protein C-terminal" evidence="9">
    <location>
        <begin position="693"/>
        <end position="789"/>
    </location>
</feature>
<feature type="domain" description="Protein root UVB sensitive/RUS" evidence="8">
    <location>
        <begin position="227"/>
        <end position="352"/>
    </location>
</feature>
<feature type="compositionally biased region" description="Basic and acidic residues" evidence="6">
    <location>
        <begin position="746"/>
        <end position="756"/>
    </location>
</feature>
<feature type="domain" description="Protein root UVB sensitive/RUS" evidence="8">
    <location>
        <begin position="408"/>
        <end position="537"/>
    </location>
</feature>
<sequence>MDMQRRPRRRVGRRAARARPNDDVGDAAGAVVDELILKLNVGVSDASMPDLELARHHSAMREGDSDPGGSDDLLVHPLDQHAPSPSRHRRVSANHGGRHHARAVVDVVSGVDRRDADAVLWHLNRESQARRRRTHGARRRATAASSARRDHHHDDDDVVAAEFADACARRAEHVWRARRPDGDDSLPSDDPRVVDAHHASRGGVYRASARFGGKAGSSEGVAPPLLRACLRALRRAFLPEGYPRSVSSDYLAFQLCDAAQGVCSYARGILCSTALLRGAGVGSSTATAASATAQFVARDLTSMLGGVAFAATRGRAMDADAKRWRLFADAMNDLGMAIELASPAARAIAVAAFSRLVAGGGGGGAESFSGDGGGGGWWTWQTLGRFGAVSVKNEEGVAATTAGFGGDYYFLVAACLGGLARSLCGVTSRATRAALTQHFAAGDDAGRSFTRGRTGGSTTGSVADVDAKEGTQETAATLIGMGAGVLVTRLAADDAAAIWFWFALLTALHVFFNVRAMRSLRLNTMNRVVVRILLRRFRWHRERGGGGGGGGEGRGRASSSASEHPHSSDDDDDDAYVGGGAGAVAAIGEGVMSIAEVSAIEPLLPRGFRWMFWPWSLLTPSSLPFTRRRRRARLAAGDGEGGGVVMGSRLSSASDARSAVVVANALSEATDDAYLIFREEDLENANGRRRTRRMRTGASPPAARVRVVLRRGATPADELRAYAHACLLAGAAAPAPPPDAPPPTPAEERRASRETEAGMSEEEAARWMRDVYPSFIAGCEARGWDVGATASLASEGARLEWGADASADAGGRTE</sequence>
<feature type="compositionally biased region" description="Basic residues" evidence="6">
    <location>
        <begin position="86"/>
        <end position="99"/>
    </location>
</feature>
<proteinExistence type="inferred from homology"/>
<feature type="region of interest" description="Disordered" evidence="6">
    <location>
        <begin position="1"/>
        <end position="27"/>
    </location>
</feature>
<dbReference type="eggNOG" id="KOG4249">
    <property type="taxonomic scope" value="Eukaryota"/>
</dbReference>
<feature type="region of interest" description="Disordered" evidence="6">
    <location>
        <begin position="128"/>
        <end position="155"/>
    </location>
</feature>
<dbReference type="GO" id="GO:0016020">
    <property type="term" value="C:membrane"/>
    <property type="evidence" value="ECO:0007669"/>
    <property type="project" value="UniProtKB-SubCell"/>
</dbReference>
<evidence type="ECO:0000256" key="1">
    <source>
        <dbReference type="ARBA" id="ARBA00004370"/>
    </source>
</evidence>
<feature type="compositionally biased region" description="Basic residues" evidence="6">
    <location>
        <begin position="130"/>
        <end position="141"/>
    </location>
</feature>
<comment type="similarity">
    <text evidence="2">Belongs to the RUS1 family.</text>
</comment>
<evidence type="ECO:0000256" key="5">
    <source>
        <dbReference type="ARBA" id="ARBA00023136"/>
    </source>
</evidence>
<dbReference type="RefSeq" id="XP_003060151.1">
    <property type="nucleotide sequence ID" value="XM_003060105.1"/>
</dbReference>
<dbReference type="PANTHER" id="PTHR12770">
    <property type="entry name" value="RUS1 FAMILY PROTEIN C16ORF58"/>
    <property type="match status" value="1"/>
</dbReference>
<evidence type="ECO:0000256" key="2">
    <source>
        <dbReference type="ARBA" id="ARBA00007558"/>
    </source>
</evidence>
<evidence type="ECO:0000259" key="9">
    <source>
        <dbReference type="Pfam" id="PF24160"/>
    </source>
</evidence>
<dbReference type="PANTHER" id="PTHR12770:SF31">
    <property type="entry name" value="RUS FAMILY MEMBER 1"/>
    <property type="match status" value="1"/>
</dbReference>
<dbReference type="EMBL" id="GG663741">
    <property type="protein sequence ID" value="EEH56103.1"/>
    <property type="molecule type" value="Genomic_DNA"/>
</dbReference>
<comment type="subcellular location">
    <subcellularLocation>
        <location evidence="1">Membrane</location>
    </subcellularLocation>
</comment>
<accession>C1MW42</accession>
<feature type="compositionally biased region" description="Basic residues" evidence="6">
    <location>
        <begin position="1"/>
        <end position="17"/>
    </location>
</feature>
<dbReference type="InterPro" id="IPR054549">
    <property type="entry name" value="UVB_sens_RUS_dom"/>
</dbReference>
<organism evidence="11">
    <name type="scientific">Micromonas pusilla (strain CCMP1545)</name>
    <name type="common">Picoplanktonic green alga</name>
    <dbReference type="NCBI Taxonomy" id="564608"/>
    <lineage>
        <taxon>Eukaryota</taxon>
        <taxon>Viridiplantae</taxon>
        <taxon>Chlorophyta</taxon>
        <taxon>Mamiellophyceae</taxon>
        <taxon>Mamiellales</taxon>
        <taxon>Mamiellaceae</taxon>
        <taxon>Micromonas</taxon>
    </lineage>
</organism>
<keyword evidence="3 7" id="KW-0812">Transmembrane</keyword>
<evidence type="ECO:0000256" key="7">
    <source>
        <dbReference type="SAM" id="Phobius"/>
    </source>
</evidence>
<feature type="region of interest" description="Disordered" evidence="6">
    <location>
        <begin position="544"/>
        <end position="575"/>
    </location>
</feature>
<feature type="transmembrane region" description="Helical" evidence="7">
    <location>
        <begin position="498"/>
        <end position="517"/>
    </location>
</feature>
<dbReference type="Pfam" id="PF24160">
    <property type="entry name" value="UVB_sens_C"/>
    <property type="match status" value="1"/>
</dbReference>